<evidence type="ECO:0000313" key="2">
    <source>
        <dbReference type="EMBL" id="KZP13099.1"/>
    </source>
</evidence>
<reference evidence="2 3" key="1">
    <citation type="journal article" date="2016" name="Mol. Biol. Evol.">
        <title>Comparative Genomics of Early-Diverging Mushroom-Forming Fungi Provides Insights into the Origins of Lignocellulose Decay Capabilities.</title>
        <authorList>
            <person name="Nagy L.G."/>
            <person name="Riley R."/>
            <person name="Tritt A."/>
            <person name="Adam C."/>
            <person name="Daum C."/>
            <person name="Floudas D."/>
            <person name="Sun H."/>
            <person name="Yadav J.S."/>
            <person name="Pangilinan J."/>
            <person name="Larsson K.H."/>
            <person name="Matsuura K."/>
            <person name="Barry K."/>
            <person name="Labutti K."/>
            <person name="Kuo R."/>
            <person name="Ohm R.A."/>
            <person name="Bhattacharya S.S."/>
            <person name="Shirouzu T."/>
            <person name="Yoshinaga Y."/>
            <person name="Martin F.M."/>
            <person name="Grigoriev I.V."/>
            <person name="Hibbett D.S."/>
        </authorList>
    </citation>
    <scope>NUCLEOTIDE SEQUENCE [LARGE SCALE GENOMIC DNA]</scope>
    <source>
        <strain evidence="2 3">CBS 109695</strain>
    </source>
</reference>
<dbReference type="Pfam" id="PF11927">
    <property type="entry name" value="HODM_asu-like"/>
    <property type="match status" value="1"/>
</dbReference>
<dbReference type="InterPro" id="IPR021848">
    <property type="entry name" value="HODM_asu-like"/>
</dbReference>
<dbReference type="OrthoDB" id="497541at2759"/>
<keyword evidence="3" id="KW-1185">Reference proteome</keyword>
<dbReference type="STRING" id="436010.A0A166BY99"/>
<protein>
    <submittedName>
        <fullName evidence="2">Uncharacterized protein</fullName>
    </submittedName>
</protein>
<gene>
    <name evidence="2" type="ORF">FIBSPDRAFT_141100</name>
</gene>
<feature type="region of interest" description="Disordered" evidence="1">
    <location>
        <begin position="212"/>
        <end position="259"/>
    </location>
</feature>
<evidence type="ECO:0000313" key="3">
    <source>
        <dbReference type="Proteomes" id="UP000076532"/>
    </source>
</evidence>
<organism evidence="2 3">
    <name type="scientific">Athelia psychrophila</name>
    <dbReference type="NCBI Taxonomy" id="1759441"/>
    <lineage>
        <taxon>Eukaryota</taxon>
        <taxon>Fungi</taxon>
        <taxon>Dikarya</taxon>
        <taxon>Basidiomycota</taxon>
        <taxon>Agaricomycotina</taxon>
        <taxon>Agaricomycetes</taxon>
        <taxon>Agaricomycetidae</taxon>
        <taxon>Atheliales</taxon>
        <taxon>Atheliaceae</taxon>
        <taxon>Athelia</taxon>
    </lineage>
</organism>
<evidence type="ECO:0000256" key="1">
    <source>
        <dbReference type="SAM" id="MobiDB-lite"/>
    </source>
</evidence>
<proteinExistence type="predicted"/>
<name>A0A166BY99_9AGAM</name>
<dbReference type="EMBL" id="KV417638">
    <property type="protein sequence ID" value="KZP13099.1"/>
    <property type="molecule type" value="Genomic_DNA"/>
</dbReference>
<sequence length="359" mass="40672">MGIRTMPWDEWIELDDQFQSYHRIREHRAQTRGDKVVRIVPGRPGLVCGGGHAALELVQELSEYLSARYPTTFQIERHAQADVDPKSYVQQGWDGKPPVKSVTIAPMGVTYQLNQNAEDMMKVAGLLVQDDLALMLEGEDGQYYFQAGAIMVSGFWRMEDKIGLPLDAIHTNGNVPQFKEKLQTSMERFFRRMTVDKPIIRNNYFIQVVKPGEEQRTDATPSEYSDLDPEELAWSTTTNGPEDTFNHGHPGTAPSSPTVLPSTIRLRTERQTLRRLPRSGAVLFTIRTYLFPVTELAKEKGVPARMASAIRSWPADVAKYKGQNLYRDVLIDYLDEQAHAQVAEGVVEEGERVKAEYPF</sequence>
<dbReference type="Proteomes" id="UP000076532">
    <property type="component" value="Unassembled WGS sequence"/>
</dbReference>
<accession>A0A166BY99</accession>
<dbReference type="AlphaFoldDB" id="A0A166BY99"/>